<name>A0A0H5QX25_9EUKA</name>
<proteinExistence type="predicted"/>
<dbReference type="EMBL" id="HACM01006091">
    <property type="protein sequence ID" value="CRZ06533.1"/>
    <property type="molecule type" value="Transcribed_RNA"/>
</dbReference>
<organism evidence="1">
    <name type="scientific">Spongospora subterranea</name>
    <dbReference type="NCBI Taxonomy" id="70186"/>
    <lineage>
        <taxon>Eukaryota</taxon>
        <taxon>Sar</taxon>
        <taxon>Rhizaria</taxon>
        <taxon>Endomyxa</taxon>
        <taxon>Phytomyxea</taxon>
        <taxon>Plasmodiophorida</taxon>
        <taxon>Plasmodiophoridae</taxon>
        <taxon>Spongospora</taxon>
    </lineage>
</organism>
<sequence>MEPDFSPFSIAAIVKDTVPNPVFALGSAVNVPGTTYTFPGSVAPPIAVIRIERLVLLNSPFPLIFTTYPPKAEPEFGSIYTISHYYGPYHNTRNIPSLMLVRHIACRVMICLRS</sequence>
<protein>
    <submittedName>
        <fullName evidence="1">Uncharacterized protein</fullName>
    </submittedName>
</protein>
<reference evidence="1" key="1">
    <citation type="submission" date="2015-04" db="EMBL/GenBank/DDBJ databases">
        <title>The genome sequence of the plant pathogenic Rhizarian Plasmodiophora brassicae reveals insights in its biotrophic life cycle and the origin of chitin synthesis.</title>
        <authorList>
            <person name="Schwelm A."/>
            <person name="Fogelqvist J."/>
            <person name="Knaust A."/>
            <person name="Julke S."/>
            <person name="Lilja T."/>
            <person name="Dhandapani V."/>
            <person name="Bonilla-Rosso G."/>
            <person name="Karlsson M."/>
            <person name="Shevchenko A."/>
            <person name="Choi S.R."/>
            <person name="Kim H.G."/>
            <person name="Park J.Y."/>
            <person name="Lim Y.P."/>
            <person name="Ludwig-Muller J."/>
            <person name="Dixelius C."/>
        </authorList>
    </citation>
    <scope>NUCLEOTIDE SEQUENCE</scope>
    <source>
        <tissue evidence="1">Potato root galls</tissue>
    </source>
</reference>
<evidence type="ECO:0000313" key="1">
    <source>
        <dbReference type="EMBL" id="CRZ06533.1"/>
    </source>
</evidence>
<accession>A0A0H5QX25</accession>
<dbReference type="AlphaFoldDB" id="A0A0H5QX25"/>